<dbReference type="Proteomes" id="UP000236047">
    <property type="component" value="Unassembled WGS sequence"/>
</dbReference>
<feature type="region of interest" description="Disordered" evidence="1">
    <location>
        <begin position="20"/>
        <end position="59"/>
    </location>
</feature>
<feature type="compositionally biased region" description="Polar residues" evidence="1">
    <location>
        <begin position="39"/>
        <end position="48"/>
    </location>
</feature>
<comment type="caution">
    <text evidence="2">The sequence shown here is derived from an EMBL/GenBank/DDBJ whole genome shotgun (WGS) entry which is preliminary data.</text>
</comment>
<evidence type="ECO:0000313" key="2">
    <source>
        <dbReference type="EMBL" id="PNE37380.1"/>
    </source>
</evidence>
<organism evidence="2 3">
    <name type="scientific">Streptomyces noursei</name>
    <name type="common">Streptomyces albulus</name>
    <dbReference type="NCBI Taxonomy" id="1971"/>
    <lineage>
        <taxon>Bacteria</taxon>
        <taxon>Bacillati</taxon>
        <taxon>Actinomycetota</taxon>
        <taxon>Actinomycetes</taxon>
        <taxon>Kitasatosporales</taxon>
        <taxon>Streptomycetaceae</taxon>
        <taxon>Streptomyces</taxon>
    </lineage>
</organism>
<protein>
    <submittedName>
        <fullName evidence="2">Uncharacterized protein</fullName>
    </submittedName>
</protein>
<feature type="compositionally biased region" description="Basic residues" evidence="1">
    <location>
        <begin position="199"/>
        <end position="212"/>
    </location>
</feature>
<gene>
    <name evidence="2" type="ORF">AOB60_23985</name>
</gene>
<proteinExistence type="predicted"/>
<dbReference type="AlphaFoldDB" id="A0A2N8P8P2"/>
<sequence>MVQQRPDGRRVACVPRGVRGAQPVRGLNKDARRDGVQPAVTQGRQHQGQPARAHLGRADEPGVDDVHRAVRHRAGPLRIAPGQLPQCRSGFTSAQCQRVDHRVLDGSGTVRRGGRAGAHNCRRPAGLRRRAQQQAQCGAQRIGRFAPQATAQLRTYVGAVGIPTQDHQQPEPDRGIGGVQAVFADRRDDRVGGSGRISEHHRHHASHRHVRVGKPPEQRRHPGRQRPGQLLRPRADERPALSFRHAQVVQQGVESRPAPTARLVQIDVEVAVHHGLPVERDAALTCGFHGRTA</sequence>
<feature type="region of interest" description="Disordered" evidence="1">
    <location>
        <begin position="107"/>
        <end position="126"/>
    </location>
</feature>
<evidence type="ECO:0000256" key="1">
    <source>
        <dbReference type="SAM" id="MobiDB-lite"/>
    </source>
</evidence>
<name>A0A2N8P8P2_STRNR</name>
<feature type="region of interest" description="Disordered" evidence="1">
    <location>
        <begin position="189"/>
        <end position="239"/>
    </location>
</feature>
<keyword evidence="3" id="KW-1185">Reference proteome</keyword>
<evidence type="ECO:0000313" key="3">
    <source>
        <dbReference type="Proteomes" id="UP000236047"/>
    </source>
</evidence>
<reference evidence="3" key="1">
    <citation type="submission" date="2015-09" db="EMBL/GenBank/DDBJ databases">
        <authorList>
            <person name="Graham D.E."/>
            <person name="Mahan K.M."/>
            <person name="Klingeman D.M."/>
            <person name="Fida T."/>
            <person name="Giannone R.J."/>
            <person name="Hettich R.L."/>
            <person name="Parry R.J."/>
            <person name="Spain J.C."/>
        </authorList>
    </citation>
    <scope>NUCLEOTIDE SEQUENCE [LARGE SCALE GENOMIC DNA]</scope>
    <source>
        <strain evidence="3">JCM 4701</strain>
    </source>
</reference>
<accession>A0A2N8P8P2</accession>
<dbReference type="EMBL" id="LJSN01000003">
    <property type="protein sequence ID" value="PNE37380.1"/>
    <property type="molecule type" value="Genomic_DNA"/>
</dbReference>